<proteinExistence type="predicted"/>
<dbReference type="EMBL" id="JACGCM010000595">
    <property type="protein sequence ID" value="KAF6170277.1"/>
    <property type="molecule type" value="Genomic_DNA"/>
</dbReference>
<keyword evidence="2" id="KW-1185">Reference proteome</keyword>
<organism evidence="1 2">
    <name type="scientific">Kingdonia uniflora</name>
    <dbReference type="NCBI Taxonomy" id="39325"/>
    <lineage>
        <taxon>Eukaryota</taxon>
        <taxon>Viridiplantae</taxon>
        <taxon>Streptophyta</taxon>
        <taxon>Embryophyta</taxon>
        <taxon>Tracheophyta</taxon>
        <taxon>Spermatophyta</taxon>
        <taxon>Magnoliopsida</taxon>
        <taxon>Ranunculales</taxon>
        <taxon>Circaeasteraceae</taxon>
        <taxon>Kingdonia</taxon>
    </lineage>
</organism>
<sequence length="134" mass="15178">MVTSYLIMFIGAEIPDSKSESVMALIQIKVSKGGSKLCDMVRSSICFSVSMIDVPFFKDIKNPMDMSHYTPCWPRSFTLPMDNINNKLRVTSEDNFSFRGCISKKKTKHNSLQLMHCNILRSHSPVHADLAMPM</sequence>
<dbReference type="AlphaFoldDB" id="A0A7J7NSU8"/>
<evidence type="ECO:0000313" key="2">
    <source>
        <dbReference type="Proteomes" id="UP000541444"/>
    </source>
</evidence>
<dbReference type="Proteomes" id="UP000541444">
    <property type="component" value="Unassembled WGS sequence"/>
</dbReference>
<name>A0A7J7NSU8_9MAGN</name>
<gene>
    <name evidence="1" type="ORF">GIB67_023653</name>
</gene>
<reference evidence="1 2" key="1">
    <citation type="journal article" date="2020" name="IScience">
        <title>Genome Sequencing of the Endangered Kingdonia uniflora (Circaeasteraceae, Ranunculales) Reveals Potential Mechanisms of Evolutionary Specialization.</title>
        <authorList>
            <person name="Sun Y."/>
            <person name="Deng T."/>
            <person name="Zhang A."/>
            <person name="Moore M.J."/>
            <person name="Landis J.B."/>
            <person name="Lin N."/>
            <person name="Zhang H."/>
            <person name="Zhang X."/>
            <person name="Huang J."/>
            <person name="Zhang X."/>
            <person name="Sun H."/>
            <person name="Wang H."/>
        </authorList>
    </citation>
    <scope>NUCLEOTIDE SEQUENCE [LARGE SCALE GENOMIC DNA]</scope>
    <source>
        <strain evidence="1">TB1705</strain>
        <tissue evidence="1">Leaf</tissue>
    </source>
</reference>
<evidence type="ECO:0000313" key="1">
    <source>
        <dbReference type="EMBL" id="KAF6170277.1"/>
    </source>
</evidence>
<comment type="caution">
    <text evidence="1">The sequence shown here is derived from an EMBL/GenBank/DDBJ whole genome shotgun (WGS) entry which is preliminary data.</text>
</comment>
<accession>A0A7J7NSU8</accession>
<protein>
    <submittedName>
        <fullName evidence="1">Uncharacterized protein</fullName>
    </submittedName>
</protein>